<feature type="signal peptide" evidence="2">
    <location>
        <begin position="1"/>
        <end position="19"/>
    </location>
</feature>
<dbReference type="PANTHER" id="PTHR18952">
    <property type="entry name" value="CARBONIC ANHYDRASE"/>
    <property type="match status" value="1"/>
</dbReference>
<protein>
    <submittedName>
        <fullName evidence="4">Carbonic anhydrase</fullName>
        <ecNumber evidence="4">4.2.1.1</ecNumber>
    </submittedName>
</protein>
<evidence type="ECO:0000259" key="3">
    <source>
        <dbReference type="PROSITE" id="PS51144"/>
    </source>
</evidence>
<dbReference type="CDD" id="cd00326">
    <property type="entry name" value="alpha_CA"/>
    <property type="match status" value="1"/>
</dbReference>
<dbReference type="GO" id="GO:0004089">
    <property type="term" value="F:carbonate dehydratase activity"/>
    <property type="evidence" value="ECO:0007669"/>
    <property type="project" value="UniProtKB-EC"/>
</dbReference>
<proteinExistence type="inferred from homology"/>
<name>A0A9W9YP66_9CNID</name>
<accession>A0A9W9YP66</accession>
<feature type="chain" id="PRO_5040843875" evidence="2">
    <location>
        <begin position="20"/>
        <end position="289"/>
    </location>
</feature>
<dbReference type="SUPFAM" id="SSF51069">
    <property type="entry name" value="Carbonic anhydrase"/>
    <property type="match status" value="1"/>
</dbReference>
<feature type="domain" description="Alpha-carbonic anhydrase" evidence="3">
    <location>
        <begin position="19"/>
        <end position="289"/>
    </location>
</feature>
<keyword evidence="4" id="KW-0456">Lyase</keyword>
<comment type="caution">
    <text evidence="4">The sequence shown here is derived from an EMBL/GenBank/DDBJ whole genome shotgun (WGS) entry which is preliminary data.</text>
</comment>
<dbReference type="InterPro" id="IPR001148">
    <property type="entry name" value="CA_dom"/>
</dbReference>
<reference evidence="4" key="1">
    <citation type="submission" date="2023-01" db="EMBL/GenBank/DDBJ databases">
        <title>Genome assembly of the deep-sea coral Lophelia pertusa.</title>
        <authorList>
            <person name="Herrera S."/>
            <person name="Cordes E."/>
        </authorList>
    </citation>
    <scope>NUCLEOTIDE SEQUENCE</scope>
    <source>
        <strain evidence="4">USNM1676648</strain>
        <tissue evidence="4">Polyp</tissue>
    </source>
</reference>
<dbReference type="InterPro" id="IPR023561">
    <property type="entry name" value="Carbonic_anhydrase_a-class"/>
</dbReference>
<organism evidence="4 5">
    <name type="scientific">Desmophyllum pertusum</name>
    <dbReference type="NCBI Taxonomy" id="174260"/>
    <lineage>
        <taxon>Eukaryota</taxon>
        <taxon>Metazoa</taxon>
        <taxon>Cnidaria</taxon>
        <taxon>Anthozoa</taxon>
        <taxon>Hexacorallia</taxon>
        <taxon>Scleractinia</taxon>
        <taxon>Caryophylliina</taxon>
        <taxon>Caryophylliidae</taxon>
        <taxon>Desmophyllum</taxon>
    </lineage>
</organism>
<dbReference type="Pfam" id="PF00194">
    <property type="entry name" value="Carb_anhydrase"/>
    <property type="match status" value="1"/>
</dbReference>
<keyword evidence="2" id="KW-0732">Signal</keyword>
<dbReference type="EMBL" id="MU827314">
    <property type="protein sequence ID" value="KAJ7358910.1"/>
    <property type="molecule type" value="Genomic_DNA"/>
</dbReference>
<dbReference type="PROSITE" id="PS51144">
    <property type="entry name" value="ALPHA_CA_2"/>
    <property type="match status" value="1"/>
</dbReference>
<evidence type="ECO:0000313" key="5">
    <source>
        <dbReference type="Proteomes" id="UP001163046"/>
    </source>
</evidence>
<keyword evidence="5" id="KW-1185">Reference proteome</keyword>
<gene>
    <name evidence="4" type="primary">CA13_5</name>
    <name evidence="4" type="ORF">OS493_020748</name>
</gene>
<dbReference type="Gene3D" id="3.10.200.10">
    <property type="entry name" value="Alpha carbonic anhydrase"/>
    <property type="match status" value="1"/>
</dbReference>
<comment type="similarity">
    <text evidence="1">Belongs to the alpha-carbonic anhydrase family.</text>
</comment>
<dbReference type="InterPro" id="IPR036398">
    <property type="entry name" value="CA_dom_sf"/>
</dbReference>
<dbReference type="Proteomes" id="UP001163046">
    <property type="component" value="Unassembled WGS sequence"/>
</dbReference>
<dbReference type="GO" id="GO:0008270">
    <property type="term" value="F:zinc ion binding"/>
    <property type="evidence" value="ECO:0007669"/>
    <property type="project" value="InterPro"/>
</dbReference>
<sequence>MAFIGTALILLSFSTLAKSTWQYGDSDLAQGVYGPSAWGNVASACRQADQSPVDIVTKEVESDASLGELDITCDNDKGLFNGVLVNNGYEPVLTADDERGTCNLTGIPLNHKNFKLHDLNIHFGCDADRGSEHTVDGKPFPAELQLMFYNTEYGSYENAAHLQDGLAAISVLVKVGKSKNEALDSIVDQVDDVAVEGSSIPVYTPADNLTLADLVPDLAETHAPFYTYKGSLTTPPCYESVQWIVMKNQVTVTKDQLLAFTKLKSKKGSECDNFRPTTPLNGRKVEANF</sequence>
<dbReference type="AlphaFoldDB" id="A0A9W9YP66"/>
<evidence type="ECO:0000313" key="4">
    <source>
        <dbReference type="EMBL" id="KAJ7358910.1"/>
    </source>
</evidence>
<dbReference type="SMART" id="SM01057">
    <property type="entry name" value="Carb_anhydrase"/>
    <property type="match status" value="1"/>
</dbReference>
<dbReference type="GO" id="GO:0006730">
    <property type="term" value="P:one-carbon metabolic process"/>
    <property type="evidence" value="ECO:0007669"/>
    <property type="project" value="TreeGrafter"/>
</dbReference>
<dbReference type="PANTHER" id="PTHR18952:SF208">
    <property type="entry name" value="CARBONIC ANHYDRASE XA-RELATED"/>
    <property type="match status" value="1"/>
</dbReference>
<evidence type="ECO:0000256" key="2">
    <source>
        <dbReference type="SAM" id="SignalP"/>
    </source>
</evidence>
<dbReference type="EC" id="4.2.1.1" evidence="4"/>
<evidence type="ECO:0000256" key="1">
    <source>
        <dbReference type="ARBA" id="ARBA00010718"/>
    </source>
</evidence>
<dbReference type="OrthoDB" id="429145at2759"/>